<evidence type="ECO:0000256" key="3">
    <source>
        <dbReference type="ARBA" id="ARBA00022989"/>
    </source>
</evidence>
<dbReference type="InterPro" id="IPR036259">
    <property type="entry name" value="MFS_trans_sf"/>
</dbReference>
<dbReference type="InterPro" id="IPR020846">
    <property type="entry name" value="MFS_dom"/>
</dbReference>
<dbReference type="EMBL" id="LAZR01001071">
    <property type="protein sequence ID" value="KKN51251.1"/>
    <property type="molecule type" value="Genomic_DNA"/>
</dbReference>
<dbReference type="SUPFAM" id="SSF103473">
    <property type="entry name" value="MFS general substrate transporter"/>
    <property type="match status" value="1"/>
</dbReference>
<feature type="transmembrane region" description="Helical" evidence="5">
    <location>
        <begin position="20"/>
        <end position="38"/>
    </location>
</feature>
<protein>
    <recommendedName>
        <fullName evidence="6">Major facilitator superfamily (MFS) profile domain-containing protein</fullName>
    </recommendedName>
</protein>
<sequence length="437" mass="49482">MNEIEKKNEKTEVKKRFKSWRMRIFFTTWITYMIYYIGRTNISIAKIGIMPEYEITKTVMGLIGTTFFLAYALGQFVNGFLGDKVGARRFITLGLITSSVLNFFMGFAFGYIWLVFLIWGLNGFFQSMGWGPSVKTIANWHPPEERGKWSSRLATSYLLGGVVSWLIAMLITDTFSLDWRYTFIIPGIIMFFMAIHFYIRIRNAPEEVGLPTLEEECEGEIVLGECRNDEFLGFKYTFSTIIKTRTVLFAAFGLFCLNMVRYGLTDWLPYLLSPDITGGEYFNIWKAIFYPIGGLIGVLFGAWISDKFMEKRRMPVVCVFFILLSLTLFIYTLLPPLDMVFGIPVLILIGILNFAPHALLVSTIPMEFSTRKATSAATGFIDGFGYIGAAITTFTSGALIDSAGAGAAFTLWIIVALIGGLIMLFDLKSMPERREFI</sequence>
<dbReference type="GO" id="GO:0005886">
    <property type="term" value="C:plasma membrane"/>
    <property type="evidence" value="ECO:0007669"/>
    <property type="project" value="TreeGrafter"/>
</dbReference>
<evidence type="ECO:0000256" key="2">
    <source>
        <dbReference type="ARBA" id="ARBA00022692"/>
    </source>
</evidence>
<keyword evidence="3 5" id="KW-1133">Transmembrane helix</keyword>
<feature type="transmembrane region" description="Helical" evidence="5">
    <location>
        <begin position="156"/>
        <end position="175"/>
    </location>
</feature>
<dbReference type="PIRSF" id="PIRSF002808">
    <property type="entry name" value="Hexose_phosphate_transp"/>
    <property type="match status" value="1"/>
</dbReference>
<dbReference type="InterPro" id="IPR051337">
    <property type="entry name" value="OPA_Antiporter"/>
</dbReference>
<evidence type="ECO:0000256" key="1">
    <source>
        <dbReference type="ARBA" id="ARBA00004127"/>
    </source>
</evidence>
<dbReference type="Gene3D" id="1.20.1250.20">
    <property type="entry name" value="MFS general substrate transporter like domains"/>
    <property type="match status" value="2"/>
</dbReference>
<feature type="transmembrane region" description="Helical" evidence="5">
    <location>
        <begin position="284"/>
        <end position="304"/>
    </location>
</feature>
<comment type="caution">
    <text evidence="7">The sequence shown here is derived from an EMBL/GenBank/DDBJ whole genome shotgun (WGS) entry which is preliminary data.</text>
</comment>
<comment type="subcellular location">
    <subcellularLocation>
        <location evidence="1">Endomembrane system</location>
        <topology evidence="1">Multi-pass membrane protein</topology>
    </subcellularLocation>
</comment>
<dbReference type="GO" id="GO:0061513">
    <property type="term" value="F:glucose 6-phosphate:phosphate antiporter activity"/>
    <property type="evidence" value="ECO:0007669"/>
    <property type="project" value="TreeGrafter"/>
</dbReference>
<dbReference type="PROSITE" id="PS50850">
    <property type="entry name" value="MFS"/>
    <property type="match status" value="1"/>
</dbReference>
<feature type="transmembrane region" description="Helical" evidence="5">
    <location>
        <begin position="340"/>
        <end position="364"/>
    </location>
</feature>
<feature type="transmembrane region" description="Helical" evidence="5">
    <location>
        <begin position="101"/>
        <end position="125"/>
    </location>
</feature>
<reference evidence="7" key="1">
    <citation type="journal article" date="2015" name="Nature">
        <title>Complex archaea that bridge the gap between prokaryotes and eukaryotes.</title>
        <authorList>
            <person name="Spang A."/>
            <person name="Saw J.H."/>
            <person name="Jorgensen S.L."/>
            <person name="Zaremba-Niedzwiedzka K."/>
            <person name="Martijn J."/>
            <person name="Lind A.E."/>
            <person name="van Eijk R."/>
            <person name="Schleper C."/>
            <person name="Guy L."/>
            <person name="Ettema T.J."/>
        </authorList>
    </citation>
    <scope>NUCLEOTIDE SEQUENCE</scope>
</reference>
<evidence type="ECO:0000256" key="5">
    <source>
        <dbReference type="SAM" id="Phobius"/>
    </source>
</evidence>
<dbReference type="AlphaFoldDB" id="A0A0F9TQ83"/>
<gene>
    <name evidence="7" type="ORF">LCGC14_0624510</name>
</gene>
<feature type="transmembrane region" description="Helical" evidence="5">
    <location>
        <begin position="376"/>
        <end position="400"/>
    </location>
</feature>
<dbReference type="InterPro" id="IPR011701">
    <property type="entry name" value="MFS"/>
</dbReference>
<keyword evidence="4 5" id="KW-0472">Membrane</keyword>
<name>A0A0F9TQ83_9ZZZZ</name>
<evidence type="ECO:0000259" key="6">
    <source>
        <dbReference type="PROSITE" id="PS50850"/>
    </source>
</evidence>
<feature type="domain" description="Major facilitator superfamily (MFS) profile" evidence="6">
    <location>
        <begin position="24"/>
        <end position="431"/>
    </location>
</feature>
<organism evidence="7">
    <name type="scientific">marine sediment metagenome</name>
    <dbReference type="NCBI Taxonomy" id="412755"/>
    <lineage>
        <taxon>unclassified sequences</taxon>
        <taxon>metagenomes</taxon>
        <taxon>ecological metagenomes</taxon>
    </lineage>
</organism>
<dbReference type="InterPro" id="IPR000849">
    <property type="entry name" value="Sugar_P_transporter"/>
</dbReference>
<feature type="transmembrane region" description="Helical" evidence="5">
    <location>
        <begin position="406"/>
        <end position="425"/>
    </location>
</feature>
<dbReference type="PANTHER" id="PTHR43826">
    <property type="entry name" value="GLUCOSE-6-PHOSPHATE EXCHANGER SLC37A4"/>
    <property type="match status" value="1"/>
</dbReference>
<proteinExistence type="predicted"/>
<evidence type="ECO:0000313" key="7">
    <source>
        <dbReference type="EMBL" id="KKN51251.1"/>
    </source>
</evidence>
<keyword evidence="2 5" id="KW-0812">Transmembrane</keyword>
<accession>A0A0F9TQ83</accession>
<feature type="transmembrane region" description="Helical" evidence="5">
    <location>
        <begin position="181"/>
        <end position="199"/>
    </location>
</feature>
<dbReference type="Pfam" id="PF07690">
    <property type="entry name" value="MFS_1"/>
    <property type="match status" value="1"/>
</dbReference>
<feature type="transmembrane region" description="Helical" evidence="5">
    <location>
        <begin position="59"/>
        <end position="81"/>
    </location>
</feature>
<feature type="transmembrane region" description="Helical" evidence="5">
    <location>
        <begin position="246"/>
        <end position="264"/>
    </location>
</feature>
<feature type="transmembrane region" description="Helical" evidence="5">
    <location>
        <begin position="316"/>
        <end position="334"/>
    </location>
</feature>
<evidence type="ECO:0000256" key="4">
    <source>
        <dbReference type="ARBA" id="ARBA00023136"/>
    </source>
</evidence>
<dbReference type="GO" id="GO:0012505">
    <property type="term" value="C:endomembrane system"/>
    <property type="evidence" value="ECO:0007669"/>
    <property type="project" value="UniProtKB-SubCell"/>
</dbReference>
<dbReference type="PANTHER" id="PTHR43826:SF7">
    <property type="entry name" value="PROTEIN UHPC, PUTATIVE-RELATED"/>
    <property type="match status" value="1"/>
</dbReference>
<dbReference type="GO" id="GO:0035435">
    <property type="term" value="P:phosphate ion transmembrane transport"/>
    <property type="evidence" value="ECO:0007669"/>
    <property type="project" value="TreeGrafter"/>
</dbReference>